<accession>A0ABQ4TGF9</accession>
<protein>
    <recommendedName>
        <fullName evidence="2">HTH merR-type domain-containing protein</fullName>
    </recommendedName>
</protein>
<dbReference type="PANTHER" id="PTHR30204">
    <property type="entry name" value="REDOX-CYCLING DRUG-SENSING TRANSCRIPTIONAL ACTIVATOR SOXR"/>
    <property type="match status" value="1"/>
</dbReference>
<dbReference type="Gene3D" id="1.10.1660.10">
    <property type="match status" value="1"/>
</dbReference>
<keyword evidence="4" id="KW-1185">Reference proteome</keyword>
<evidence type="ECO:0000313" key="3">
    <source>
        <dbReference type="EMBL" id="GJE53658.1"/>
    </source>
</evidence>
<sequence length="163" mass="18014">MALAVLVASELDHLPDRAEKQPGAFRTISEVADDVGTPQHVLRFWESRFAQIRPLKRAGGRRYYRPDDVDLLKGIQQLLHGQGYTIKGAQRVLKEHGVRFVQAIGRGEAEAMIPPLQEREAEVDLAPIEVTSDADACLLEVLSDLRSCRQALVGLRPGIIGDP</sequence>
<proteinExistence type="predicted"/>
<reference evidence="3" key="2">
    <citation type="submission" date="2021-08" db="EMBL/GenBank/DDBJ databases">
        <authorList>
            <person name="Tani A."/>
            <person name="Ola A."/>
            <person name="Ogura Y."/>
            <person name="Katsura K."/>
            <person name="Hayashi T."/>
        </authorList>
    </citation>
    <scope>NUCLEOTIDE SEQUENCE</scope>
    <source>
        <strain evidence="3">DSM 23674</strain>
    </source>
</reference>
<name>A0ABQ4TGF9_9HYPH</name>
<dbReference type="Proteomes" id="UP001055101">
    <property type="component" value="Unassembled WGS sequence"/>
</dbReference>
<dbReference type="SUPFAM" id="SSF46955">
    <property type="entry name" value="Putative DNA-binding domain"/>
    <property type="match status" value="1"/>
</dbReference>
<dbReference type="EMBL" id="BPRA01000001">
    <property type="protein sequence ID" value="GJE53658.1"/>
    <property type="molecule type" value="Genomic_DNA"/>
</dbReference>
<dbReference type="SMART" id="SM00422">
    <property type="entry name" value="HTH_MERR"/>
    <property type="match status" value="1"/>
</dbReference>
<dbReference type="CDD" id="cd04765">
    <property type="entry name" value="HTH_MlrA-like_sg2"/>
    <property type="match status" value="1"/>
</dbReference>
<dbReference type="PANTHER" id="PTHR30204:SF15">
    <property type="entry name" value="BLL5018 PROTEIN"/>
    <property type="match status" value="1"/>
</dbReference>
<dbReference type="InterPro" id="IPR047057">
    <property type="entry name" value="MerR_fam"/>
</dbReference>
<reference evidence="3" key="1">
    <citation type="journal article" date="2021" name="Front. Microbiol.">
        <title>Comprehensive Comparative Genomics and Phenotyping of Methylobacterium Species.</title>
        <authorList>
            <person name="Alessa O."/>
            <person name="Ogura Y."/>
            <person name="Fujitani Y."/>
            <person name="Takami H."/>
            <person name="Hayashi T."/>
            <person name="Sahin N."/>
            <person name="Tani A."/>
        </authorList>
    </citation>
    <scope>NUCLEOTIDE SEQUENCE</scope>
    <source>
        <strain evidence="3">DSM 23674</strain>
    </source>
</reference>
<dbReference type="Pfam" id="PF13411">
    <property type="entry name" value="MerR_1"/>
    <property type="match status" value="1"/>
</dbReference>
<evidence type="ECO:0000259" key="2">
    <source>
        <dbReference type="PROSITE" id="PS50937"/>
    </source>
</evidence>
<evidence type="ECO:0000256" key="1">
    <source>
        <dbReference type="ARBA" id="ARBA00023125"/>
    </source>
</evidence>
<keyword evidence="1" id="KW-0238">DNA-binding</keyword>
<feature type="domain" description="HTH merR-type" evidence="2">
    <location>
        <begin position="27"/>
        <end position="95"/>
    </location>
</feature>
<dbReference type="PROSITE" id="PS50937">
    <property type="entry name" value="HTH_MERR_2"/>
    <property type="match status" value="1"/>
</dbReference>
<dbReference type="InterPro" id="IPR000551">
    <property type="entry name" value="MerR-type_HTH_dom"/>
</dbReference>
<evidence type="ECO:0000313" key="4">
    <source>
        <dbReference type="Proteomes" id="UP001055101"/>
    </source>
</evidence>
<organism evidence="3 4">
    <name type="scientific">Methylobacterium thuringiense</name>
    <dbReference type="NCBI Taxonomy" id="1003091"/>
    <lineage>
        <taxon>Bacteria</taxon>
        <taxon>Pseudomonadati</taxon>
        <taxon>Pseudomonadota</taxon>
        <taxon>Alphaproteobacteria</taxon>
        <taxon>Hyphomicrobiales</taxon>
        <taxon>Methylobacteriaceae</taxon>
        <taxon>Methylobacterium</taxon>
    </lineage>
</organism>
<dbReference type="RefSeq" id="WP_147816182.1">
    <property type="nucleotide sequence ID" value="NZ_BPRA01000001.1"/>
</dbReference>
<gene>
    <name evidence="3" type="ORF">EKPJFOCH_0124</name>
</gene>
<comment type="caution">
    <text evidence="3">The sequence shown here is derived from an EMBL/GenBank/DDBJ whole genome shotgun (WGS) entry which is preliminary data.</text>
</comment>
<dbReference type="InterPro" id="IPR009061">
    <property type="entry name" value="DNA-bd_dom_put_sf"/>
</dbReference>